<sequence length="252" mass="27861">GRAEVSRWSKYLDKDGEDEEDGEEKAGAKRQWFCSQRKNAVEEQRKYQDSFLSSDVHEYAEENGVFQLAYQAKKRKKSVVAVPDQDGGDAVSAERMVSAVCEPIVPEESTQTPTACTKPSKWEKFLSCSDNHSENAARVSLSPQEGSGRLGPHSSTTAADADMASRCSEQAGRTLLQGPDFEFKKCVASTEHLASKLPGTMVPSTSCTVEEDVLFRDPQSQGSSARVRSSMMISEKFRHVWHCFVVCNVFGM</sequence>
<gene>
    <name evidence="2" type="ORF">N340_10813</name>
</gene>
<evidence type="ECO:0000313" key="3">
    <source>
        <dbReference type="Proteomes" id="UP000053661"/>
    </source>
</evidence>
<evidence type="ECO:0000256" key="1">
    <source>
        <dbReference type="SAM" id="MobiDB-lite"/>
    </source>
</evidence>
<organism evidence="2 3">
    <name type="scientific">Tauraco erythrolophus</name>
    <name type="common">Red-crested turaco</name>
    <dbReference type="NCBI Taxonomy" id="121530"/>
    <lineage>
        <taxon>Eukaryota</taxon>
        <taxon>Metazoa</taxon>
        <taxon>Chordata</taxon>
        <taxon>Craniata</taxon>
        <taxon>Vertebrata</taxon>
        <taxon>Euteleostomi</taxon>
        <taxon>Archelosauria</taxon>
        <taxon>Archosauria</taxon>
        <taxon>Dinosauria</taxon>
        <taxon>Saurischia</taxon>
        <taxon>Theropoda</taxon>
        <taxon>Coelurosauria</taxon>
        <taxon>Aves</taxon>
        <taxon>Neognathae</taxon>
        <taxon>Neoaves</taxon>
        <taxon>Otidimorphae</taxon>
        <taxon>Musophagiformes</taxon>
        <taxon>Musophagidae</taxon>
        <taxon>Tauraco</taxon>
    </lineage>
</organism>
<keyword evidence="3" id="KW-1185">Reference proteome</keyword>
<feature type="compositionally biased region" description="Basic and acidic residues" evidence="1">
    <location>
        <begin position="1"/>
        <end position="14"/>
    </location>
</feature>
<dbReference type="Proteomes" id="UP000053661">
    <property type="component" value="Unassembled WGS sequence"/>
</dbReference>
<name>A0A093CGB6_TAUER</name>
<feature type="region of interest" description="Disordered" evidence="1">
    <location>
        <begin position="1"/>
        <end position="29"/>
    </location>
</feature>
<feature type="non-terminal residue" evidence="2">
    <location>
        <position position="252"/>
    </location>
</feature>
<dbReference type="AlphaFoldDB" id="A0A093CGB6"/>
<reference evidence="2 3" key="1">
    <citation type="submission" date="2014-04" db="EMBL/GenBank/DDBJ databases">
        <title>Genome evolution of avian class.</title>
        <authorList>
            <person name="Zhang G."/>
            <person name="Li C."/>
        </authorList>
    </citation>
    <scope>NUCLEOTIDE SEQUENCE [LARGE SCALE GENOMIC DNA]</scope>
    <source>
        <strain evidence="2">BGI_N340</strain>
    </source>
</reference>
<dbReference type="EMBL" id="KL461743">
    <property type="protein sequence ID" value="KFV13498.1"/>
    <property type="molecule type" value="Genomic_DNA"/>
</dbReference>
<accession>A0A093CGB6</accession>
<protein>
    <submittedName>
        <fullName evidence="2">Uncharacterized protein</fullName>
    </submittedName>
</protein>
<feature type="non-terminal residue" evidence="2">
    <location>
        <position position="1"/>
    </location>
</feature>
<evidence type="ECO:0000313" key="2">
    <source>
        <dbReference type="EMBL" id="KFV13498.1"/>
    </source>
</evidence>
<feature type="region of interest" description="Disordered" evidence="1">
    <location>
        <begin position="136"/>
        <end position="161"/>
    </location>
</feature>
<proteinExistence type="predicted"/>